<gene>
    <name evidence="1" type="ORF">FNH13_11785</name>
</gene>
<proteinExistence type="predicted"/>
<evidence type="ECO:0000313" key="2">
    <source>
        <dbReference type="Proteomes" id="UP000315395"/>
    </source>
</evidence>
<protein>
    <submittedName>
        <fullName evidence="1">Uncharacterized protein</fullName>
    </submittedName>
</protein>
<dbReference type="EMBL" id="CP041616">
    <property type="protein sequence ID" value="QDO88921.1"/>
    <property type="molecule type" value="Genomic_DNA"/>
</dbReference>
<evidence type="ECO:0000313" key="1">
    <source>
        <dbReference type="EMBL" id="QDO88921.1"/>
    </source>
</evidence>
<name>A0A516GBN1_9MICO</name>
<accession>A0A516GBN1</accession>
<dbReference type="RefSeq" id="WP_143783598.1">
    <property type="nucleotide sequence ID" value="NZ_CP041616.1"/>
</dbReference>
<dbReference type="AlphaFoldDB" id="A0A516GBN1"/>
<sequence length="153" mass="16536">MSGDLQAEPIRLSPVGRLLRTLVIVAALGILVTSQLGRHDNWFPLGMLGQYGVARSPDGEVIDTYLLGETADGHVEELTLRAEVTGITRVELEIALPDMLQDPGRLEVVAQTYEAGHPGVDIVALEVRQHVHTLSGGARSGPAADRTVLRWEQ</sequence>
<reference evidence="1 2" key="1">
    <citation type="submission" date="2019-07" db="EMBL/GenBank/DDBJ databases">
        <title>complete genome sequencing of Ornithinimicrobium sp. H23M54.</title>
        <authorList>
            <person name="Bae J.-W."/>
            <person name="Lee S.-Y."/>
        </authorList>
    </citation>
    <scope>NUCLEOTIDE SEQUENCE [LARGE SCALE GENOMIC DNA]</scope>
    <source>
        <strain evidence="1 2">H23M54</strain>
    </source>
</reference>
<dbReference type="OrthoDB" id="4842880at2"/>
<keyword evidence="2" id="KW-1185">Reference proteome</keyword>
<organism evidence="1 2">
    <name type="scientific">Ornithinimicrobium ciconiae</name>
    <dbReference type="NCBI Taxonomy" id="2594265"/>
    <lineage>
        <taxon>Bacteria</taxon>
        <taxon>Bacillati</taxon>
        <taxon>Actinomycetota</taxon>
        <taxon>Actinomycetes</taxon>
        <taxon>Micrococcales</taxon>
        <taxon>Ornithinimicrobiaceae</taxon>
        <taxon>Ornithinimicrobium</taxon>
    </lineage>
</organism>
<dbReference type="Proteomes" id="UP000315395">
    <property type="component" value="Chromosome"/>
</dbReference>
<dbReference type="KEGG" id="orz:FNH13_11785"/>